<keyword evidence="1" id="KW-0175">Coiled coil</keyword>
<feature type="coiled-coil region" evidence="1">
    <location>
        <begin position="33"/>
        <end position="67"/>
    </location>
</feature>
<dbReference type="OrthoDB" id="7527830at2"/>
<proteinExistence type="predicted"/>
<evidence type="ECO:0000313" key="4">
    <source>
        <dbReference type="Proteomes" id="UP000193900"/>
    </source>
</evidence>
<protein>
    <submittedName>
        <fullName evidence="3">Uncharacterized protein</fullName>
    </submittedName>
</protein>
<feature type="compositionally biased region" description="Acidic residues" evidence="2">
    <location>
        <begin position="8"/>
        <end position="24"/>
    </location>
</feature>
<dbReference type="EMBL" id="FWFZ01000021">
    <property type="protein sequence ID" value="SLN68916.1"/>
    <property type="molecule type" value="Genomic_DNA"/>
</dbReference>
<dbReference type="Proteomes" id="UP000193900">
    <property type="component" value="Unassembled WGS sequence"/>
</dbReference>
<gene>
    <name evidence="3" type="ORF">ROA7023_03340</name>
</gene>
<sequence>MAAKAQDTDTDADTGEAMQDDTAEDSSSVADRERELGERLALSNRRLKRATEEIAALTRHVQILEGALRKKDRAFGQALLFDNVAIRLPYIGRWPWVARRAMRYRARRIVRAGLFDPKWYVQEYPDIAETGVDPARHYLRAGWREGRLPRADMKVNPLTRGQR</sequence>
<name>A0A1Y5TUY7_9RHOB</name>
<feature type="region of interest" description="Disordered" evidence="2">
    <location>
        <begin position="1"/>
        <end position="33"/>
    </location>
</feature>
<organism evidence="3 4">
    <name type="scientific">Roseisalinus antarcticus</name>
    <dbReference type="NCBI Taxonomy" id="254357"/>
    <lineage>
        <taxon>Bacteria</taxon>
        <taxon>Pseudomonadati</taxon>
        <taxon>Pseudomonadota</taxon>
        <taxon>Alphaproteobacteria</taxon>
        <taxon>Rhodobacterales</taxon>
        <taxon>Roseobacteraceae</taxon>
        <taxon>Roseisalinus</taxon>
    </lineage>
</organism>
<reference evidence="3 4" key="1">
    <citation type="submission" date="2017-03" db="EMBL/GenBank/DDBJ databases">
        <authorList>
            <person name="Afonso C.L."/>
            <person name="Miller P.J."/>
            <person name="Scott M.A."/>
            <person name="Spackman E."/>
            <person name="Goraichik I."/>
            <person name="Dimitrov K.M."/>
            <person name="Suarez D.L."/>
            <person name="Swayne D.E."/>
        </authorList>
    </citation>
    <scope>NUCLEOTIDE SEQUENCE [LARGE SCALE GENOMIC DNA]</scope>
    <source>
        <strain evidence="3 4">CECT 7023</strain>
    </source>
</reference>
<accession>A0A1Y5TUY7</accession>
<evidence type="ECO:0000256" key="2">
    <source>
        <dbReference type="SAM" id="MobiDB-lite"/>
    </source>
</evidence>
<dbReference type="AlphaFoldDB" id="A0A1Y5TUY7"/>
<evidence type="ECO:0000313" key="3">
    <source>
        <dbReference type="EMBL" id="SLN68916.1"/>
    </source>
</evidence>
<keyword evidence="4" id="KW-1185">Reference proteome</keyword>
<dbReference type="RefSeq" id="WP_085880128.1">
    <property type="nucleotide sequence ID" value="NZ_FWFZ01000021.1"/>
</dbReference>
<evidence type="ECO:0000256" key="1">
    <source>
        <dbReference type="SAM" id="Coils"/>
    </source>
</evidence>